<dbReference type="GO" id="GO:1902604">
    <property type="term" value="P:p-aminobenzoyl-glutamate transmembrane transport"/>
    <property type="evidence" value="ECO:0007669"/>
    <property type="project" value="InterPro"/>
</dbReference>
<accession>A0A413T3G3</accession>
<dbReference type="InterPro" id="IPR004697">
    <property type="entry name" value="AbgT"/>
</dbReference>
<sequence>MKSSIRFFHPASVFFLLTVGVAFLSWVGSIYGWEDVQNFLSAEGLRWALRYTDDNYLCAPMLASLLILFLGLGLCIHSRFPEACLRLLGKGIHLSRKERRALGMTAVSLGVYVLLLAFLAWGPWTLVRSITGDLSGSPLSEGIWCVTAFGLVLAGLVYGSATDFYRNDRDIVRGMSWCFAYFAPGFVTLFFVVQFFAVLDYTGLAAFAGISETWLYWTYTFCCLLAFSVRRK</sequence>
<dbReference type="AlphaFoldDB" id="A0A413T3G3"/>
<dbReference type="PANTHER" id="PTHR30282">
    <property type="entry name" value="P-AMINOBENZOYL GLUTAMATE TRANSPORTER"/>
    <property type="match status" value="1"/>
</dbReference>
<gene>
    <name evidence="1" type="ORF">DW921_03080</name>
</gene>
<dbReference type="PANTHER" id="PTHR30282:SF0">
    <property type="entry name" value="P-AMINOBENZOYL-GLUTAMATE TRANSPORT PROTEIN"/>
    <property type="match status" value="1"/>
</dbReference>
<dbReference type="Proteomes" id="UP000283855">
    <property type="component" value="Unassembled WGS sequence"/>
</dbReference>
<dbReference type="RefSeq" id="WP_008140656.1">
    <property type="nucleotide sequence ID" value="NZ_CABJGD010000004.1"/>
</dbReference>
<evidence type="ECO:0000313" key="1">
    <source>
        <dbReference type="EMBL" id="RHA78000.1"/>
    </source>
</evidence>
<dbReference type="EMBL" id="QSFT01000004">
    <property type="protein sequence ID" value="RHA78000.1"/>
    <property type="molecule type" value="Genomic_DNA"/>
</dbReference>
<name>A0A413T3G3_9BACT</name>
<dbReference type="GeneID" id="78404901"/>
<protein>
    <submittedName>
        <fullName evidence="1">AbgT transporter</fullName>
    </submittedName>
</protein>
<evidence type="ECO:0000313" key="2">
    <source>
        <dbReference type="Proteomes" id="UP000283855"/>
    </source>
</evidence>
<reference evidence="1 2" key="1">
    <citation type="submission" date="2018-08" db="EMBL/GenBank/DDBJ databases">
        <title>A genome reference for cultivated species of the human gut microbiota.</title>
        <authorList>
            <person name="Zou Y."/>
            <person name="Xue W."/>
            <person name="Luo G."/>
        </authorList>
    </citation>
    <scope>NUCLEOTIDE SEQUENCE [LARGE SCALE GENOMIC DNA]</scope>
    <source>
        <strain evidence="1 2">AM42-38</strain>
    </source>
</reference>
<proteinExistence type="predicted"/>
<dbReference type="Pfam" id="PF03806">
    <property type="entry name" value="ABG_transport"/>
    <property type="match status" value="1"/>
</dbReference>
<dbReference type="GO" id="GO:0015558">
    <property type="term" value="F:secondary active p-aminobenzoyl-glutamate transmembrane transporter activity"/>
    <property type="evidence" value="ECO:0007669"/>
    <property type="project" value="InterPro"/>
</dbReference>
<comment type="caution">
    <text evidence="1">The sequence shown here is derived from an EMBL/GenBank/DDBJ whole genome shotgun (WGS) entry which is preliminary data.</text>
</comment>
<organism evidence="1 2">
    <name type="scientific">Phocaeicola coprophilus</name>
    <dbReference type="NCBI Taxonomy" id="387090"/>
    <lineage>
        <taxon>Bacteria</taxon>
        <taxon>Pseudomonadati</taxon>
        <taxon>Bacteroidota</taxon>
        <taxon>Bacteroidia</taxon>
        <taxon>Bacteroidales</taxon>
        <taxon>Bacteroidaceae</taxon>
        <taxon>Phocaeicola</taxon>
    </lineage>
</organism>